<evidence type="ECO:0000313" key="10">
    <source>
        <dbReference type="Proteomes" id="UP001179830"/>
    </source>
</evidence>
<dbReference type="EMBL" id="CP122961">
    <property type="protein sequence ID" value="WGI27267.1"/>
    <property type="molecule type" value="Genomic_DNA"/>
</dbReference>
<evidence type="ECO:0000259" key="8">
    <source>
        <dbReference type="Pfam" id="PF03460"/>
    </source>
</evidence>
<evidence type="ECO:0000313" key="9">
    <source>
        <dbReference type="EMBL" id="WGI27267.1"/>
    </source>
</evidence>
<evidence type="ECO:0000256" key="1">
    <source>
        <dbReference type="ARBA" id="ARBA00022485"/>
    </source>
</evidence>
<keyword evidence="1" id="KW-0004">4Fe-4S</keyword>
<dbReference type="EC" id="1.8.7.1" evidence="9"/>
<dbReference type="Proteomes" id="UP001179830">
    <property type="component" value="Chromosome"/>
</dbReference>
<accession>A0ABY8LS61</accession>
<evidence type="ECO:0000256" key="5">
    <source>
        <dbReference type="ARBA" id="ARBA00023004"/>
    </source>
</evidence>
<dbReference type="SUPFAM" id="SSF55124">
    <property type="entry name" value="Nitrite/Sulfite reductase N-terminal domain-like"/>
    <property type="match status" value="2"/>
</dbReference>
<evidence type="ECO:0000256" key="4">
    <source>
        <dbReference type="ARBA" id="ARBA00023002"/>
    </source>
</evidence>
<keyword evidence="6" id="KW-0411">Iron-sulfur</keyword>
<proteinExistence type="predicted"/>
<feature type="domain" description="Nitrite/sulphite reductase 4Fe-4S" evidence="7">
    <location>
        <begin position="119"/>
        <end position="273"/>
    </location>
</feature>
<dbReference type="InterPro" id="IPR005117">
    <property type="entry name" value="NiRdtase/SiRdtase_haem-b_fer"/>
</dbReference>
<reference evidence="9" key="1">
    <citation type="submission" date="2023-04" db="EMBL/GenBank/DDBJ databases">
        <title>Complete genome sequence of Halomonas alkaliantarctica MSP3 isolated from marine sediment, Jeju Island.</title>
        <authorList>
            <person name="Park S.-J."/>
        </authorList>
    </citation>
    <scope>NUCLEOTIDE SEQUENCE</scope>
    <source>
        <strain evidence="9">MSP3</strain>
    </source>
</reference>
<gene>
    <name evidence="9" type="ORF">QEN58_09435</name>
</gene>
<dbReference type="SUPFAM" id="SSF56014">
    <property type="entry name" value="Nitrite and sulphite reductase 4Fe-4S domain-like"/>
    <property type="match status" value="2"/>
</dbReference>
<organism evidence="9 10">
    <name type="scientific">Halomonas alkaliantarctica</name>
    <dbReference type="NCBI Taxonomy" id="232346"/>
    <lineage>
        <taxon>Bacteria</taxon>
        <taxon>Pseudomonadati</taxon>
        <taxon>Pseudomonadota</taxon>
        <taxon>Gammaproteobacteria</taxon>
        <taxon>Oceanospirillales</taxon>
        <taxon>Halomonadaceae</taxon>
        <taxon>Halomonas</taxon>
    </lineage>
</organism>
<feature type="domain" description="Nitrite/Sulfite reductase ferredoxin-like" evidence="8">
    <location>
        <begin position="349"/>
        <end position="399"/>
    </location>
</feature>
<dbReference type="PANTHER" id="PTHR32439">
    <property type="entry name" value="FERREDOXIN--NITRITE REDUCTASE, CHLOROPLASTIC"/>
    <property type="match status" value="1"/>
</dbReference>
<dbReference type="Gene3D" id="3.30.413.10">
    <property type="entry name" value="Sulfite Reductase Hemoprotein, domain 1"/>
    <property type="match status" value="2"/>
</dbReference>
<keyword evidence="10" id="KW-1185">Reference proteome</keyword>
<dbReference type="InterPro" id="IPR036136">
    <property type="entry name" value="Nit/Sulf_reduc_fer-like_dom_sf"/>
</dbReference>
<dbReference type="InterPro" id="IPR045854">
    <property type="entry name" value="NO2/SO3_Rdtase_4Fe4S_sf"/>
</dbReference>
<evidence type="ECO:0000259" key="7">
    <source>
        <dbReference type="Pfam" id="PF01077"/>
    </source>
</evidence>
<dbReference type="GO" id="GO:0050311">
    <property type="term" value="F:sulfite reductase (ferredoxin) activity"/>
    <property type="evidence" value="ECO:0007669"/>
    <property type="project" value="UniProtKB-EC"/>
</dbReference>
<keyword evidence="2" id="KW-0349">Heme</keyword>
<keyword evidence="3" id="KW-0479">Metal-binding</keyword>
<dbReference type="InterPro" id="IPR051329">
    <property type="entry name" value="NIR_SIR_4Fe-4S"/>
</dbReference>
<dbReference type="PANTHER" id="PTHR32439:SF9">
    <property type="entry name" value="BLR3264 PROTEIN"/>
    <property type="match status" value="1"/>
</dbReference>
<dbReference type="Pfam" id="PF03460">
    <property type="entry name" value="NIR_SIR_ferr"/>
    <property type="match status" value="2"/>
</dbReference>
<keyword evidence="4 9" id="KW-0560">Oxidoreductase</keyword>
<protein>
    <submittedName>
        <fullName evidence="9">Nitrite/sulfite reductase</fullName>
        <ecNumber evidence="9">1.8.7.1</ecNumber>
    </submittedName>
</protein>
<dbReference type="Pfam" id="PF01077">
    <property type="entry name" value="NIR_SIR"/>
    <property type="match status" value="2"/>
</dbReference>
<name>A0ABY8LS61_9GAMM</name>
<dbReference type="RefSeq" id="WP_280106830.1">
    <property type="nucleotide sequence ID" value="NZ_CP122961.1"/>
</dbReference>
<sequence>MYRYDIHDQTLVDERVAQFRDQMERYRAGRLGEEEFRPLRLQNGLYIQRHAPMLRIAIPYGMLAGNQLRALAEITRRYDRGYGHFTTRQNLQLNWPALEDVPDILADLAKVQMHAIQTSGNCIRNTTSDQFAGIANDEVEDPRPWCELIRQWSTLHPEFAYLPRKFKIAVSGAAQDRAAIQVHDIGLRLWHNADGELRVKVLAGGGLGRTPMIADVVREDLPWQHLLTYLEACVRVYNQFGRRDNKFKARIKILVKALGIEEFRRRVDEEWAHLKDGPQTLNQAAVDAAKVHFPEPDRRPVADSANDDFDRLRTENRSFARFVTNNVTDHRVPGYKAVTLSLKRREHAPGDVTADQMEAVADLADRYSFGEVRVTHEQNLVLSDVPVDELEALWKELEALGMANPTVGTLNDIICCPGGDYCSLANAVSIPIAQALQERFEDLDFLYDLGPLDLNISGCMNACGHHHVGHIGILGVDKKGEEYYQISIGGNSTDDASLGKILGPSFFREDVPNVVEKVLEVYVSQRHEDERFLDTYRRIGLKPFKERVYA</sequence>
<dbReference type="InterPro" id="IPR006067">
    <property type="entry name" value="NO2/SO3_Rdtase_4Fe4S_dom"/>
</dbReference>
<evidence type="ECO:0000256" key="3">
    <source>
        <dbReference type="ARBA" id="ARBA00022723"/>
    </source>
</evidence>
<keyword evidence="5" id="KW-0408">Iron</keyword>
<feature type="domain" description="Nitrite/Sulfite reductase ferredoxin-like" evidence="8">
    <location>
        <begin position="53"/>
        <end position="110"/>
    </location>
</feature>
<feature type="domain" description="Nitrite/sulphite reductase 4Fe-4S" evidence="7">
    <location>
        <begin position="413"/>
        <end position="548"/>
    </location>
</feature>
<evidence type="ECO:0000256" key="6">
    <source>
        <dbReference type="ARBA" id="ARBA00023014"/>
    </source>
</evidence>
<dbReference type="Gene3D" id="3.90.480.20">
    <property type="match status" value="2"/>
</dbReference>
<evidence type="ECO:0000256" key="2">
    <source>
        <dbReference type="ARBA" id="ARBA00022617"/>
    </source>
</evidence>